<dbReference type="GO" id="GO:0005524">
    <property type="term" value="F:ATP binding"/>
    <property type="evidence" value="ECO:0007669"/>
    <property type="project" value="UniProtKB-KW"/>
</dbReference>
<comment type="similarity">
    <text evidence="4">Belongs to the glutamate--cysteine ligase type 2 family. YbdK subfamily.</text>
</comment>
<evidence type="ECO:0000256" key="1">
    <source>
        <dbReference type="ARBA" id="ARBA00022598"/>
    </source>
</evidence>
<dbReference type="InterPro" id="IPR014746">
    <property type="entry name" value="Gln_synth/guanido_kin_cat_dom"/>
</dbReference>
<proteinExistence type="inferred from homology"/>
<name>A0A2T6BFL7_9RHOB</name>
<accession>A0A2T6BFL7</accession>
<dbReference type="NCBIfam" id="TIGR02050">
    <property type="entry name" value="gshA_cyan_rel"/>
    <property type="match status" value="1"/>
</dbReference>
<evidence type="ECO:0000313" key="6">
    <source>
        <dbReference type="Proteomes" id="UP000243978"/>
    </source>
</evidence>
<dbReference type="SUPFAM" id="SSF55931">
    <property type="entry name" value="Glutamine synthetase/guanido kinase"/>
    <property type="match status" value="1"/>
</dbReference>
<dbReference type="Gene3D" id="3.30.590.20">
    <property type="match status" value="1"/>
</dbReference>
<reference evidence="5 6" key="1">
    <citation type="submission" date="2018-04" db="EMBL/GenBank/DDBJ databases">
        <title>Genomic Encyclopedia of Archaeal and Bacterial Type Strains, Phase II (KMG-II): from individual species to whole genera.</title>
        <authorList>
            <person name="Goeker M."/>
        </authorList>
    </citation>
    <scope>NUCLEOTIDE SEQUENCE [LARGE SCALE GENOMIC DNA]</scope>
    <source>
        <strain evidence="5 6">DSM 100977</strain>
    </source>
</reference>
<protein>
    <recommendedName>
        <fullName evidence="4">Putative glutamate--cysteine ligase 2</fullName>
        <ecNumber evidence="4">6.3.2.2</ecNumber>
    </recommendedName>
    <alternativeName>
        <fullName evidence="4">Gamma-glutamylcysteine synthetase 2</fullName>
        <shortName evidence="4">GCS 2</shortName>
        <shortName evidence="4">Gamma-GCS 2</shortName>
    </alternativeName>
</protein>
<dbReference type="HAMAP" id="MF_01609">
    <property type="entry name" value="Glu_cys_ligase_2"/>
    <property type="match status" value="1"/>
</dbReference>
<evidence type="ECO:0000256" key="2">
    <source>
        <dbReference type="ARBA" id="ARBA00022741"/>
    </source>
</evidence>
<dbReference type="Proteomes" id="UP000243978">
    <property type="component" value="Unassembled WGS sequence"/>
</dbReference>
<dbReference type="RefSeq" id="WP_107847139.1">
    <property type="nucleotide sequence ID" value="NZ_QBKS01000002.1"/>
</dbReference>
<dbReference type="AlphaFoldDB" id="A0A2T6BFL7"/>
<sequence>MAQTDPSFTLGVEEEYLLVDPETLDLTEAPDGLMEACVEKLGEQVSPEFLQCQIEVGTGICKTVADARADLAHLRGTIKEVCTKFDVAPIAVSTHPFAKWQQQSFTDKARYRSLEKDLAGVARRMLICGMHVHIGIEDDDLRIDLANQFSYFLPHLLALSTSSPFWEGEDMGLHSYRLSVFDNMPRTGLPPTFSSYSDYNRSVQTLIDAEIIEDATKVWWDMRPSVRFPTLESRICDVVPRIDHAMAITALTQSIMAMLHDLRGKNQRWRQYERFLIEENRWRAQRYGLTGGMVDFGAGEIIPFADALQDLIELVSPQAERLGCLAEVLSARTILEDGTSSARQVATYEAAIEDGANPDDALRKVTRELVSEFSAGL</sequence>
<keyword evidence="2 4" id="KW-0547">Nucleotide-binding</keyword>
<comment type="catalytic activity">
    <reaction evidence="4">
        <text>L-cysteine + L-glutamate + ATP = gamma-L-glutamyl-L-cysteine + ADP + phosphate + H(+)</text>
        <dbReference type="Rhea" id="RHEA:13285"/>
        <dbReference type="ChEBI" id="CHEBI:15378"/>
        <dbReference type="ChEBI" id="CHEBI:29985"/>
        <dbReference type="ChEBI" id="CHEBI:30616"/>
        <dbReference type="ChEBI" id="CHEBI:35235"/>
        <dbReference type="ChEBI" id="CHEBI:43474"/>
        <dbReference type="ChEBI" id="CHEBI:58173"/>
        <dbReference type="ChEBI" id="CHEBI:456216"/>
        <dbReference type="EC" id="6.3.2.2"/>
    </reaction>
</comment>
<dbReference type="InterPro" id="IPR006336">
    <property type="entry name" value="GCS2"/>
</dbReference>
<organism evidence="5 6">
    <name type="scientific">Litoreibacter ponti</name>
    <dbReference type="NCBI Taxonomy" id="1510457"/>
    <lineage>
        <taxon>Bacteria</taxon>
        <taxon>Pseudomonadati</taxon>
        <taxon>Pseudomonadota</taxon>
        <taxon>Alphaproteobacteria</taxon>
        <taxon>Rhodobacterales</taxon>
        <taxon>Roseobacteraceae</taxon>
        <taxon>Litoreibacter</taxon>
    </lineage>
</organism>
<evidence type="ECO:0000256" key="3">
    <source>
        <dbReference type="ARBA" id="ARBA00022840"/>
    </source>
</evidence>
<keyword evidence="3 4" id="KW-0067">ATP-binding</keyword>
<dbReference type="NCBIfam" id="NF010039">
    <property type="entry name" value="PRK13515.1"/>
    <property type="match status" value="1"/>
</dbReference>
<dbReference type="InterPro" id="IPR011793">
    <property type="entry name" value="YbdK"/>
</dbReference>
<keyword evidence="1 4" id="KW-0436">Ligase</keyword>
<gene>
    <name evidence="5" type="ORF">C8N43_3668</name>
</gene>
<dbReference type="GO" id="GO:0004357">
    <property type="term" value="F:glutamate-cysteine ligase activity"/>
    <property type="evidence" value="ECO:0007669"/>
    <property type="project" value="UniProtKB-EC"/>
</dbReference>
<evidence type="ECO:0000256" key="4">
    <source>
        <dbReference type="HAMAP-Rule" id="MF_01609"/>
    </source>
</evidence>
<dbReference type="InterPro" id="IPR050141">
    <property type="entry name" value="GCL_type2/YbdK_subfam"/>
</dbReference>
<comment type="caution">
    <text evidence="5">The sequence shown here is derived from an EMBL/GenBank/DDBJ whole genome shotgun (WGS) entry which is preliminary data.</text>
</comment>
<comment type="function">
    <text evidence="4">ATP-dependent carboxylate-amine ligase which exhibits weak glutamate--cysteine ligase activity.</text>
</comment>
<dbReference type="GO" id="GO:0042398">
    <property type="term" value="P:modified amino acid biosynthetic process"/>
    <property type="evidence" value="ECO:0007669"/>
    <property type="project" value="InterPro"/>
</dbReference>
<dbReference type="PANTHER" id="PTHR36510:SF1">
    <property type="entry name" value="GLUTAMATE--CYSTEINE LIGASE 2-RELATED"/>
    <property type="match status" value="1"/>
</dbReference>
<dbReference type="EMBL" id="QBKS01000002">
    <property type="protein sequence ID" value="PTX54847.1"/>
    <property type="molecule type" value="Genomic_DNA"/>
</dbReference>
<keyword evidence="6" id="KW-1185">Reference proteome</keyword>
<evidence type="ECO:0000313" key="5">
    <source>
        <dbReference type="EMBL" id="PTX54847.1"/>
    </source>
</evidence>
<dbReference type="OrthoDB" id="9769628at2"/>
<dbReference type="Pfam" id="PF04107">
    <property type="entry name" value="GCS2"/>
    <property type="match status" value="1"/>
</dbReference>
<dbReference type="PANTHER" id="PTHR36510">
    <property type="entry name" value="GLUTAMATE--CYSTEINE LIGASE 2-RELATED"/>
    <property type="match status" value="1"/>
</dbReference>
<dbReference type="EC" id="6.3.2.2" evidence="4"/>